<dbReference type="GO" id="GO:0061630">
    <property type="term" value="F:ubiquitin protein ligase activity"/>
    <property type="evidence" value="ECO:0007669"/>
    <property type="project" value="UniProtKB-EC"/>
</dbReference>
<evidence type="ECO:0000256" key="1">
    <source>
        <dbReference type="ARBA" id="ARBA00000900"/>
    </source>
</evidence>
<dbReference type="PANTHER" id="PTHR45647">
    <property type="entry name" value="OS02G0152300 PROTEIN"/>
    <property type="match status" value="1"/>
</dbReference>
<evidence type="ECO:0000313" key="5">
    <source>
        <dbReference type="Proteomes" id="UP000030645"/>
    </source>
</evidence>
<dbReference type="InterPro" id="IPR051348">
    <property type="entry name" value="U-box_ubiquitin_ligases"/>
</dbReference>
<dbReference type="EMBL" id="KE345856">
    <property type="protein sequence ID" value="EXC19149.1"/>
    <property type="molecule type" value="Genomic_DNA"/>
</dbReference>
<dbReference type="STRING" id="981085.W9RZC4"/>
<dbReference type="AlphaFoldDB" id="W9RZC4"/>
<dbReference type="eggNOG" id="ENOG502QZPS">
    <property type="taxonomic scope" value="Eukaryota"/>
</dbReference>
<evidence type="ECO:0000313" key="4">
    <source>
        <dbReference type="EMBL" id="EXC19149.1"/>
    </source>
</evidence>
<dbReference type="Gene3D" id="3.40.50.620">
    <property type="entry name" value="HUPs"/>
    <property type="match status" value="1"/>
</dbReference>
<dbReference type="SUPFAM" id="SSF52402">
    <property type="entry name" value="Adenine nucleotide alpha hydrolases-like"/>
    <property type="match status" value="1"/>
</dbReference>
<protein>
    <recommendedName>
        <fullName evidence="2">RING-type E3 ubiquitin transferase</fullName>
        <ecNumber evidence="2">2.3.2.27</ecNumber>
    </recommendedName>
</protein>
<evidence type="ECO:0000256" key="2">
    <source>
        <dbReference type="ARBA" id="ARBA00012483"/>
    </source>
</evidence>
<proteinExistence type="predicted"/>
<dbReference type="Proteomes" id="UP000030645">
    <property type="component" value="Unassembled WGS sequence"/>
</dbReference>
<name>W9RZC4_9ROSA</name>
<sequence>MGGMGLVRDGGGEPKLFSAHRLTNLRSYISGDTVRMGSFPVAGEEEQVFDVEETIFVAVGKDAKQSERALSWTLNNFSGKKICVLHVHQPSRLLAMTEGNTSANKLKQYMVRGYQEFERRKVRGLLDNYLHILSQKGVQAYKVWTEMENIVEGIVEIISRHDVRWLVMGAAADEYYDERLADLKSKKAIFVCEQAAVSCHIWFICKAHLIYTRGGSSEERTEIEVVPPLLLMNSRFETKQPDHLESHSSGRPSNLDIEEDVNKLEEISRSFCDCSIDSSWSSNRVVGTSKLIPLLADEEQKAEEQAVSKSCLTLEQVIADNKESKWKDFEDAVKQWKDDEDIVEAKCKASFLFC</sequence>
<dbReference type="EC" id="2.3.2.27" evidence="2"/>
<comment type="catalytic activity">
    <reaction evidence="1">
        <text>S-ubiquitinyl-[E2 ubiquitin-conjugating enzyme]-L-cysteine + [acceptor protein]-L-lysine = [E2 ubiquitin-conjugating enzyme]-L-cysteine + N(6)-ubiquitinyl-[acceptor protein]-L-lysine.</text>
        <dbReference type="EC" id="2.3.2.27"/>
    </reaction>
</comment>
<organism evidence="4 5">
    <name type="scientific">Morus notabilis</name>
    <dbReference type="NCBI Taxonomy" id="981085"/>
    <lineage>
        <taxon>Eukaryota</taxon>
        <taxon>Viridiplantae</taxon>
        <taxon>Streptophyta</taxon>
        <taxon>Embryophyta</taxon>
        <taxon>Tracheophyta</taxon>
        <taxon>Spermatophyta</taxon>
        <taxon>Magnoliopsida</taxon>
        <taxon>eudicotyledons</taxon>
        <taxon>Gunneridae</taxon>
        <taxon>Pentapetalae</taxon>
        <taxon>rosids</taxon>
        <taxon>fabids</taxon>
        <taxon>Rosales</taxon>
        <taxon>Moraceae</taxon>
        <taxon>Moreae</taxon>
        <taxon>Morus</taxon>
    </lineage>
</organism>
<keyword evidence="3" id="KW-0833">Ubl conjugation pathway</keyword>
<evidence type="ECO:0000256" key="3">
    <source>
        <dbReference type="ARBA" id="ARBA00022786"/>
    </source>
</evidence>
<dbReference type="InterPro" id="IPR014729">
    <property type="entry name" value="Rossmann-like_a/b/a_fold"/>
</dbReference>
<dbReference type="PANTHER" id="PTHR45647:SF22">
    <property type="entry name" value="U-BOX DOMAIN-CONTAINING PROTEIN 32"/>
    <property type="match status" value="1"/>
</dbReference>
<keyword evidence="5" id="KW-1185">Reference proteome</keyword>
<dbReference type="CDD" id="cd01989">
    <property type="entry name" value="USP_STK_Ubox_N"/>
    <property type="match status" value="1"/>
</dbReference>
<accession>W9RZC4</accession>
<gene>
    <name evidence="4" type="ORF">L484_006514</name>
</gene>
<reference evidence="5" key="1">
    <citation type="submission" date="2013-01" db="EMBL/GenBank/DDBJ databases">
        <title>Draft Genome Sequence of a Mulberry Tree, Morus notabilis C.K. Schneid.</title>
        <authorList>
            <person name="He N."/>
            <person name="Zhao S."/>
        </authorList>
    </citation>
    <scope>NUCLEOTIDE SEQUENCE</scope>
</reference>